<feature type="compositionally biased region" description="Polar residues" evidence="2">
    <location>
        <begin position="365"/>
        <end position="383"/>
    </location>
</feature>
<feature type="region of interest" description="Disordered" evidence="2">
    <location>
        <begin position="1"/>
        <end position="20"/>
    </location>
</feature>
<feature type="compositionally biased region" description="Polar residues" evidence="2">
    <location>
        <begin position="403"/>
        <end position="414"/>
    </location>
</feature>
<feature type="coiled-coil region" evidence="1">
    <location>
        <begin position="52"/>
        <end position="79"/>
    </location>
</feature>
<dbReference type="EMBL" id="LWDG02000337">
    <property type="protein sequence ID" value="KAE8266420.1"/>
    <property type="molecule type" value="Genomic_DNA"/>
</dbReference>
<keyword evidence="1" id="KW-0175">Coiled coil</keyword>
<dbReference type="AlphaFoldDB" id="A0A8X7N634"/>
<dbReference type="Proteomes" id="UP000078113">
    <property type="component" value="Unassembled WGS sequence"/>
</dbReference>
<feature type="compositionally biased region" description="Polar residues" evidence="2">
    <location>
        <begin position="427"/>
        <end position="436"/>
    </location>
</feature>
<feature type="compositionally biased region" description="Polar residues" evidence="2">
    <location>
        <begin position="171"/>
        <end position="189"/>
    </location>
</feature>
<feature type="region of interest" description="Disordered" evidence="2">
    <location>
        <begin position="577"/>
        <end position="650"/>
    </location>
</feature>
<feature type="compositionally biased region" description="Basic residues" evidence="2">
    <location>
        <begin position="527"/>
        <end position="536"/>
    </location>
</feature>
<comment type="caution">
    <text evidence="3">The sequence shown here is derived from an EMBL/GenBank/DDBJ whole genome shotgun (WGS) entry which is preliminary data.</text>
</comment>
<feature type="compositionally biased region" description="Basic and acidic residues" evidence="2">
    <location>
        <begin position="625"/>
        <end position="640"/>
    </location>
</feature>
<protein>
    <submittedName>
        <fullName evidence="3">Uncharacterized protein</fullName>
    </submittedName>
</protein>
<evidence type="ECO:0000313" key="4">
    <source>
        <dbReference type="Proteomes" id="UP000078113"/>
    </source>
</evidence>
<feature type="region of interest" description="Disordered" evidence="2">
    <location>
        <begin position="165"/>
        <end position="213"/>
    </location>
</feature>
<accession>A0A8X7N634</accession>
<feature type="region of interest" description="Disordered" evidence="2">
    <location>
        <begin position="512"/>
        <end position="564"/>
    </location>
</feature>
<proteinExistence type="predicted"/>
<feature type="compositionally biased region" description="Basic and acidic residues" evidence="2">
    <location>
        <begin position="537"/>
        <end position="564"/>
    </location>
</feature>
<keyword evidence="4" id="KW-1185">Reference proteome</keyword>
<feature type="compositionally biased region" description="Polar residues" evidence="2">
    <location>
        <begin position="317"/>
        <end position="340"/>
    </location>
</feature>
<reference evidence="3" key="1">
    <citation type="submission" date="2016-04" db="EMBL/GenBank/DDBJ databases">
        <authorList>
            <person name="Nguyen H.D."/>
            <person name="Samba Siva P."/>
            <person name="Cullis J."/>
            <person name="Levesque C.A."/>
            <person name="Hambleton S."/>
        </authorList>
    </citation>
    <scope>NUCLEOTIDE SEQUENCE</scope>
    <source>
        <strain evidence="3">DAOMC 236422</strain>
    </source>
</reference>
<sequence>MSKNRAPAVTRHERTDPGNTAIPAFFSDAEGPETAAGAAQAAAIALIAGRNLYRARNLQQETEREVAELERLLGTKRNEASDAALSVQRLNNDYLDSIKRALLAVHLMAKEAGLDTDDIVGQTRSMSLPDDGPLPVLPQKQSHVNAAFSSVLAAAVPGLEPVPEAKEPYSLRTTTPSPKTSVNSHTGSALSPYGPSSEDGSPRTSLLSLSAPRSRLSSSSSSAVVLASRESSLSVPTPVAGTSDVVVGPLGAKAAAEDTPVATRPSSVSRSDTFTSSERDFLTSKRTNSTTSALSQSRISPVDSATSALRPDKLHSSSRQLESGDTSDSTSPDARPSTSDSIRDSVVSQTATTLTARLQTLTTAKPTQISSKCTQRASRTLSSPRLVDPQPFPSPKRVGKRASVSSMANKTALLSPSPEMMARPRANSHQDNTKNSWGRAGSDKLSQSSDRKDEGLEFEVVKSILALPLPAAPAMARPLVRFAKAGTSQSFSGPSSSGTASAQLTADSAPSIMFSDASTNSQEPARKVRGRMHSSPHIHDRPELIDNEEDYPRSEGEDGPEPRQKLFRFSIKAIASADRDAQSQMRTKLLPSPTTKSSSKSSRGRPVSQARVILNGRSGTIVRPSRRDPDDGTCDVRLDEEGNSGKGGETVHSARFRSIEILAPDTAGGQACVVLEGPRRGLVGVLKNLATAPDSKQKDPLCWVWDPKSAQLFCVPFLHLARA</sequence>
<feature type="compositionally biased region" description="Low complexity" evidence="2">
    <location>
        <begin position="266"/>
        <end position="276"/>
    </location>
</feature>
<organism evidence="3 4">
    <name type="scientific">Tilletia walkeri</name>
    <dbReference type="NCBI Taxonomy" id="117179"/>
    <lineage>
        <taxon>Eukaryota</taxon>
        <taxon>Fungi</taxon>
        <taxon>Dikarya</taxon>
        <taxon>Basidiomycota</taxon>
        <taxon>Ustilaginomycotina</taxon>
        <taxon>Exobasidiomycetes</taxon>
        <taxon>Tilletiales</taxon>
        <taxon>Tilletiaceae</taxon>
        <taxon>Tilletia</taxon>
    </lineage>
</organism>
<feature type="region of interest" description="Disordered" evidence="2">
    <location>
        <begin position="365"/>
        <end position="453"/>
    </location>
</feature>
<name>A0A8X7N634_9BASI</name>
<reference evidence="3" key="2">
    <citation type="journal article" date="2019" name="IMA Fungus">
        <title>Genome sequencing and comparison of five Tilletia species to identify candidate genes for the detection of regulated species infecting wheat.</title>
        <authorList>
            <person name="Nguyen H.D.T."/>
            <person name="Sultana T."/>
            <person name="Kesanakurti P."/>
            <person name="Hambleton S."/>
        </authorList>
    </citation>
    <scope>NUCLEOTIDE SEQUENCE</scope>
    <source>
        <strain evidence="3">DAOMC 236422</strain>
    </source>
</reference>
<evidence type="ECO:0000313" key="3">
    <source>
        <dbReference type="EMBL" id="KAE8266420.1"/>
    </source>
</evidence>
<evidence type="ECO:0000256" key="2">
    <source>
        <dbReference type="SAM" id="MobiDB-lite"/>
    </source>
</evidence>
<feature type="region of interest" description="Disordered" evidence="2">
    <location>
        <begin position="254"/>
        <end position="348"/>
    </location>
</feature>
<feature type="compositionally biased region" description="Polar residues" evidence="2">
    <location>
        <begin position="284"/>
        <end position="307"/>
    </location>
</feature>
<evidence type="ECO:0000256" key="1">
    <source>
        <dbReference type="SAM" id="Coils"/>
    </source>
</evidence>
<feature type="compositionally biased region" description="Low complexity" evidence="2">
    <location>
        <begin position="587"/>
        <end position="601"/>
    </location>
</feature>
<gene>
    <name evidence="3" type="ORF">A4X09_0g5930</name>
</gene>